<dbReference type="PANTHER" id="PTHR37962">
    <property type="entry name" value="MALE STERILE (3) 76CA"/>
    <property type="match status" value="1"/>
</dbReference>
<protein>
    <submittedName>
        <fullName evidence="1">Uncharacterized protein</fullName>
    </submittedName>
</protein>
<dbReference type="EMBL" id="LNIX01000007">
    <property type="protein sequence ID" value="OXA51919.1"/>
    <property type="molecule type" value="Genomic_DNA"/>
</dbReference>
<organism evidence="1 2">
    <name type="scientific">Folsomia candida</name>
    <name type="common">Springtail</name>
    <dbReference type="NCBI Taxonomy" id="158441"/>
    <lineage>
        <taxon>Eukaryota</taxon>
        <taxon>Metazoa</taxon>
        <taxon>Ecdysozoa</taxon>
        <taxon>Arthropoda</taxon>
        <taxon>Hexapoda</taxon>
        <taxon>Collembola</taxon>
        <taxon>Entomobryomorpha</taxon>
        <taxon>Isotomoidea</taxon>
        <taxon>Isotomidae</taxon>
        <taxon>Proisotominae</taxon>
        <taxon>Folsomia</taxon>
    </lineage>
</organism>
<keyword evidence="2" id="KW-1185">Reference proteome</keyword>
<accession>A0A226E3A6</accession>
<name>A0A226E3A6_FOLCA</name>
<proteinExistence type="predicted"/>
<evidence type="ECO:0000313" key="2">
    <source>
        <dbReference type="Proteomes" id="UP000198287"/>
    </source>
</evidence>
<dbReference type="AlphaFoldDB" id="A0A226E3A6"/>
<dbReference type="STRING" id="158441.A0A226E3A6"/>
<dbReference type="PANTHER" id="PTHR37962:SF2">
    <property type="entry name" value="MALE STERILE (3) 76CA"/>
    <property type="match status" value="1"/>
</dbReference>
<comment type="caution">
    <text evidence="1">The sequence shown here is derived from an EMBL/GenBank/DDBJ whole genome shotgun (WGS) entry which is preliminary data.</text>
</comment>
<reference evidence="1 2" key="1">
    <citation type="submission" date="2015-12" db="EMBL/GenBank/DDBJ databases">
        <title>The genome of Folsomia candida.</title>
        <authorList>
            <person name="Faddeeva A."/>
            <person name="Derks M.F."/>
            <person name="Anvar Y."/>
            <person name="Smit S."/>
            <person name="Van Straalen N."/>
            <person name="Roelofs D."/>
        </authorList>
    </citation>
    <scope>NUCLEOTIDE SEQUENCE [LARGE SCALE GENOMIC DNA]</scope>
    <source>
        <strain evidence="1 2">VU population</strain>
        <tissue evidence="1">Whole body</tissue>
    </source>
</reference>
<evidence type="ECO:0000313" key="1">
    <source>
        <dbReference type="EMBL" id="OXA51919.1"/>
    </source>
</evidence>
<gene>
    <name evidence="1" type="ORF">Fcan01_13129</name>
</gene>
<dbReference type="Proteomes" id="UP000198287">
    <property type="component" value="Unassembled WGS sequence"/>
</dbReference>
<dbReference type="OrthoDB" id="5797993at2759"/>
<dbReference type="OMA" id="DPTNPMY"/>
<sequence>MAKYVQYTPEVFATQDGGVHVWYFPSSFSQSQLGDRVIGSNACTLIAVLVAGRLDEFNIPIWGYYDQPISRMLVTSIAEAIVEGNEIHESLMLRGELYDMDLTVPEALNAVRFKYPRLTEWLDKTTLVMEPMEESLAENMQRCITEFELTPPPLKKDNSDLYIILVAGGRSVLFCYQSRTSKVTLVDSHAHVQLDAGIVVSQSRISELDQLCQWYTAMCTQCFTNWIGNNSPYELAFLYQRT</sequence>